<evidence type="ECO:0000313" key="1">
    <source>
        <dbReference type="EMBL" id="VFJ14451.1"/>
    </source>
</evidence>
<keyword evidence="2" id="KW-1185">Reference proteome</keyword>
<dbReference type="EMBL" id="LR216287">
    <property type="protein sequence ID" value="VFJ14451.1"/>
    <property type="molecule type" value="Genomic_DNA"/>
</dbReference>
<dbReference type="AlphaFoldDB" id="A0A484I9K0"/>
<name>A0A484I9K0_9ARCH</name>
<protein>
    <submittedName>
        <fullName evidence="1">Uncharacterized protein</fullName>
    </submittedName>
</protein>
<accession>A0A484I9K0</accession>
<evidence type="ECO:0000313" key="2">
    <source>
        <dbReference type="Proteomes" id="UP000294299"/>
    </source>
</evidence>
<proteinExistence type="predicted"/>
<reference evidence="1 2" key="1">
    <citation type="submission" date="2019-02" db="EMBL/GenBank/DDBJ databases">
        <authorList>
            <person name="Lehtovirta-Morley E L."/>
        </authorList>
    </citation>
    <scope>NUCLEOTIDE SEQUENCE [LARGE SCALE GENOMIC DNA]</scope>
    <source>
        <strain evidence="1">NFRAN1</strain>
    </source>
</reference>
<dbReference type="Proteomes" id="UP000294299">
    <property type="component" value="Chromosome NFRAN"/>
</dbReference>
<dbReference type="KEGG" id="nfn:NFRAN_2129"/>
<organism evidence="1 2">
    <name type="scientific">Candidatus Nitrosocosmicus franklandianus</name>
    <dbReference type="NCBI Taxonomy" id="1798806"/>
    <lineage>
        <taxon>Archaea</taxon>
        <taxon>Nitrososphaerota</taxon>
        <taxon>Nitrososphaeria</taxon>
        <taxon>Nitrososphaerales</taxon>
        <taxon>Nitrososphaeraceae</taxon>
        <taxon>Candidatus Nitrosocosmicus</taxon>
    </lineage>
</organism>
<gene>
    <name evidence="1" type="ORF">NFRAN_2129</name>
</gene>
<sequence length="58" mass="6614">MLSSNDNVESRQVNHVISRSVEDIVTGITTTIPFYPDGSVKEIFKTNKKIDFEAHIYE</sequence>